<feature type="transmembrane region" description="Helical" evidence="1">
    <location>
        <begin position="43"/>
        <end position="62"/>
    </location>
</feature>
<organism evidence="2 3">
    <name type="scientific">Companilactobacillus nodensis DSM 19682 = JCM 14932 = NBRC 107160</name>
    <dbReference type="NCBI Taxonomy" id="1423775"/>
    <lineage>
        <taxon>Bacteria</taxon>
        <taxon>Bacillati</taxon>
        <taxon>Bacillota</taxon>
        <taxon>Bacilli</taxon>
        <taxon>Lactobacillales</taxon>
        <taxon>Lactobacillaceae</taxon>
        <taxon>Companilactobacillus</taxon>
    </lineage>
</organism>
<gene>
    <name evidence="2" type="ORF">FD03_GL001942</name>
</gene>
<dbReference type="STRING" id="1423775.FD03_GL001942"/>
<dbReference type="EMBL" id="AZDZ01000003">
    <property type="protein sequence ID" value="KRK80518.1"/>
    <property type="molecule type" value="Genomic_DNA"/>
</dbReference>
<reference evidence="2 3" key="1">
    <citation type="journal article" date="2015" name="Genome Announc.">
        <title>Expanding the biotechnology potential of lactobacilli through comparative genomics of 213 strains and associated genera.</title>
        <authorList>
            <person name="Sun Z."/>
            <person name="Harris H.M."/>
            <person name="McCann A."/>
            <person name="Guo C."/>
            <person name="Argimon S."/>
            <person name="Zhang W."/>
            <person name="Yang X."/>
            <person name="Jeffery I.B."/>
            <person name="Cooney J.C."/>
            <person name="Kagawa T.F."/>
            <person name="Liu W."/>
            <person name="Song Y."/>
            <person name="Salvetti E."/>
            <person name="Wrobel A."/>
            <person name="Rasinkangas P."/>
            <person name="Parkhill J."/>
            <person name="Rea M.C."/>
            <person name="O'Sullivan O."/>
            <person name="Ritari J."/>
            <person name="Douillard F.P."/>
            <person name="Paul Ross R."/>
            <person name="Yang R."/>
            <person name="Briner A.E."/>
            <person name="Felis G.E."/>
            <person name="de Vos W.M."/>
            <person name="Barrangou R."/>
            <person name="Klaenhammer T.R."/>
            <person name="Caufield P.W."/>
            <person name="Cui Y."/>
            <person name="Zhang H."/>
            <person name="O'Toole P.W."/>
        </authorList>
    </citation>
    <scope>NUCLEOTIDE SEQUENCE [LARGE SCALE GENOMIC DNA]</scope>
    <source>
        <strain evidence="2 3">DSM 19682</strain>
    </source>
</reference>
<feature type="transmembrane region" description="Helical" evidence="1">
    <location>
        <begin position="12"/>
        <end position="31"/>
    </location>
</feature>
<evidence type="ECO:0000313" key="2">
    <source>
        <dbReference type="EMBL" id="KRK80518.1"/>
    </source>
</evidence>
<dbReference type="PATRIC" id="fig|1423775.4.peg.1980"/>
<dbReference type="InterPro" id="IPR020215">
    <property type="entry name" value="EbsA-like"/>
</dbReference>
<evidence type="ECO:0000256" key="1">
    <source>
        <dbReference type="SAM" id="Phobius"/>
    </source>
</evidence>
<dbReference type="AlphaFoldDB" id="A0A0R1K9Y9"/>
<dbReference type="Pfam" id="PF17255">
    <property type="entry name" value="EbsA"/>
    <property type="match status" value="1"/>
</dbReference>
<sequence>MSKKYFIQPTGSWGIIMWSLALSILCLGVVLQLEVFSFSILPFLAWILGIVLVIYIITNSWVKFDNGSIIIKEPNYYKARVFKQSDVKLKNDSKWTLEFIFENHDYFPLKITSTKKILNSIKKEAGDADVISK</sequence>
<keyword evidence="1" id="KW-0812">Transmembrane</keyword>
<keyword evidence="1" id="KW-1133">Transmembrane helix</keyword>
<dbReference type="eggNOG" id="ENOG5030A9R">
    <property type="taxonomic scope" value="Bacteria"/>
</dbReference>
<evidence type="ECO:0008006" key="4">
    <source>
        <dbReference type="Google" id="ProtNLM"/>
    </source>
</evidence>
<dbReference type="Proteomes" id="UP000051248">
    <property type="component" value="Unassembled WGS sequence"/>
</dbReference>
<protein>
    <recommendedName>
        <fullName evidence="4">Pore-forming protein</fullName>
    </recommendedName>
</protein>
<comment type="caution">
    <text evidence="2">The sequence shown here is derived from an EMBL/GenBank/DDBJ whole genome shotgun (WGS) entry which is preliminary data.</text>
</comment>
<evidence type="ECO:0000313" key="3">
    <source>
        <dbReference type="Proteomes" id="UP000051248"/>
    </source>
</evidence>
<dbReference type="OrthoDB" id="2303618at2"/>
<keyword evidence="1" id="KW-0472">Membrane</keyword>
<proteinExistence type="predicted"/>
<keyword evidence="3" id="KW-1185">Reference proteome</keyword>
<accession>A0A0R1K9Y9</accession>
<dbReference type="RefSeq" id="WP_056979660.1">
    <property type="nucleotide sequence ID" value="NZ_AZDZ01000003.1"/>
</dbReference>
<name>A0A0R1K9Y9_9LACO</name>